<proteinExistence type="predicted"/>
<evidence type="ECO:0000313" key="1">
    <source>
        <dbReference type="EMBL" id="KPE52845.1"/>
    </source>
</evidence>
<organism evidence="1 2">
    <name type="scientific">Chryseobacterium indologenes</name>
    <name type="common">Flavobacterium indologenes</name>
    <dbReference type="NCBI Taxonomy" id="253"/>
    <lineage>
        <taxon>Bacteria</taxon>
        <taxon>Pseudomonadati</taxon>
        <taxon>Bacteroidota</taxon>
        <taxon>Flavobacteriia</taxon>
        <taxon>Flavobacteriales</taxon>
        <taxon>Weeksellaceae</taxon>
        <taxon>Chryseobacterium group</taxon>
        <taxon>Chryseobacterium</taxon>
    </lineage>
</organism>
<dbReference type="Proteomes" id="UP000037953">
    <property type="component" value="Unassembled WGS sequence"/>
</dbReference>
<reference evidence="2" key="2">
    <citation type="submission" date="2015-09" db="EMBL/GenBank/DDBJ databases">
        <title>Draft genome sequence of a multidrug-resistant Chryseobacterium indologenes isolate from Malaysia.</title>
        <authorList>
            <person name="Yu C.Y."/>
            <person name="Ang G.Y."/>
            <person name="Chan K.-G."/>
        </authorList>
    </citation>
    <scope>NUCLEOTIDE SEQUENCE [LARGE SCALE GENOMIC DNA]</scope>
    <source>
        <strain evidence="2">CI_885</strain>
    </source>
</reference>
<dbReference type="EMBL" id="LJOD01000001">
    <property type="protein sequence ID" value="KPE52845.1"/>
    <property type="molecule type" value="Genomic_DNA"/>
</dbReference>
<dbReference type="OrthoDB" id="674890at2"/>
<accession>A0A0N1KT61</accession>
<evidence type="ECO:0000313" key="2">
    <source>
        <dbReference type="Proteomes" id="UP000037953"/>
    </source>
</evidence>
<protein>
    <submittedName>
        <fullName evidence="1">Uncharacterized protein</fullName>
    </submittedName>
</protein>
<comment type="caution">
    <text evidence="1">The sequence shown here is derived from an EMBL/GenBank/DDBJ whole genome shotgun (WGS) entry which is preliminary data.</text>
</comment>
<dbReference type="AlphaFoldDB" id="A0A0N1KT61"/>
<dbReference type="PATRIC" id="fig|253.9.peg.483"/>
<gene>
    <name evidence="1" type="ORF">AOB46_02285</name>
</gene>
<sequence length="141" mass="16007">MIIGIAAALVCILVLSSCYRTRKNLIAENRVYHWKVYLVKKRHFSTGAYQHFEVYYKDQLLILPKEVTDGSQEIREFITAGVTDNRSSQFGTVAVIFEGHFTREDGVPYRTMVTLHIRPGNGNELIITNPCNGKEATVTIE</sequence>
<name>A0A0N1KT61_CHRID</name>
<reference evidence="1 2" key="1">
    <citation type="journal article" date="2015" name="Genom Data">
        <title>Draft genome sequence of a multidrug-resistant Chryseobacterium indologenes isolate from Malaysia.</title>
        <authorList>
            <person name="Yu C.Y."/>
            <person name="Ang G.Y."/>
            <person name="Cheng H.J."/>
            <person name="Cheong Y.M."/>
            <person name="Yin W.F."/>
            <person name="Chan K.G."/>
        </authorList>
    </citation>
    <scope>NUCLEOTIDE SEQUENCE [LARGE SCALE GENOMIC DNA]</scope>
    <source>
        <strain evidence="1 2">CI_885</strain>
    </source>
</reference>
<dbReference type="RefSeq" id="WP_131724300.1">
    <property type="nucleotide sequence ID" value="NZ_LJOD01000001.1"/>
</dbReference>